<organism evidence="2 3">
    <name type="scientific">Acetanaerobacterium elongatum</name>
    <dbReference type="NCBI Taxonomy" id="258515"/>
    <lineage>
        <taxon>Bacteria</taxon>
        <taxon>Bacillati</taxon>
        <taxon>Bacillota</taxon>
        <taxon>Clostridia</taxon>
        <taxon>Eubacteriales</taxon>
        <taxon>Oscillospiraceae</taxon>
        <taxon>Acetanaerobacterium</taxon>
    </lineage>
</organism>
<dbReference type="AlphaFoldDB" id="A0A1G9UJ22"/>
<feature type="domain" description="DUF6487" evidence="1">
    <location>
        <begin position="3"/>
        <end position="72"/>
    </location>
</feature>
<evidence type="ECO:0000313" key="3">
    <source>
        <dbReference type="Proteomes" id="UP000199182"/>
    </source>
</evidence>
<proteinExistence type="predicted"/>
<accession>A0A1G9UJ22</accession>
<name>A0A1G9UJ22_9FIRM</name>
<keyword evidence="3" id="KW-1185">Reference proteome</keyword>
<evidence type="ECO:0000259" key="1">
    <source>
        <dbReference type="Pfam" id="PF20097"/>
    </source>
</evidence>
<sequence length="75" mass="8452">MNCPFCGAELEPGYIYGRRDCGLLWLPAGEKAPLLVSEETVKHQNGMILGERPGLENTKLEYHLCRKCRKAVSIF</sequence>
<dbReference type="EMBL" id="FNID01000002">
    <property type="protein sequence ID" value="SDM59939.1"/>
    <property type="molecule type" value="Genomic_DNA"/>
</dbReference>
<dbReference type="InterPro" id="IPR045504">
    <property type="entry name" value="DUF6487"/>
</dbReference>
<dbReference type="RefSeq" id="WP_092637494.1">
    <property type="nucleotide sequence ID" value="NZ_FNID01000002.1"/>
</dbReference>
<reference evidence="2 3" key="1">
    <citation type="submission" date="2016-10" db="EMBL/GenBank/DDBJ databases">
        <authorList>
            <person name="de Groot N.N."/>
        </authorList>
    </citation>
    <scope>NUCLEOTIDE SEQUENCE [LARGE SCALE GENOMIC DNA]</scope>
    <source>
        <strain evidence="2 3">CGMCC 1.5012</strain>
    </source>
</reference>
<evidence type="ECO:0000313" key="2">
    <source>
        <dbReference type="EMBL" id="SDM59939.1"/>
    </source>
</evidence>
<dbReference type="Proteomes" id="UP000199182">
    <property type="component" value="Unassembled WGS sequence"/>
</dbReference>
<dbReference type="Pfam" id="PF20097">
    <property type="entry name" value="DUF6487"/>
    <property type="match status" value="1"/>
</dbReference>
<dbReference type="STRING" id="258515.SAMN05192585_10231"/>
<dbReference type="OrthoDB" id="384892at2"/>
<gene>
    <name evidence="2" type="ORF">SAMN05192585_10231</name>
</gene>
<protein>
    <recommendedName>
        <fullName evidence="1">DUF6487 domain-containing protein</fullName>
    </recommendedName>
</protein>